<dbReference type="PANTHER" id="PTHR43872:SF1">
    <property type="entry name" value="MONOOXYGENASE, PUTATIVE (AFU_ORTHOLOGUE AFUA_8G02570)-RELATED"/>
    <property type="match status" value="1"/>
</dbReference>
<keyword evidence="10" id="KW-1185">Reference proteome</keyword>
<dbReference type="InterPro" id="IPR020946">
    <property type="entry name" value="Flavin_mOase-like"/>
</dbReference>
<keyword evidence="5" id="KW-0521">NADP</keyword>
<dbReference type="SUPFAM" id="SSF51905">
    <property type="entry name" value="FAD/NAD(P)-binding domain"/>
    <property type="match status" value="1"/>
</dbReference>
<evidence type="ECO:0000313" key="10">
    <source>
        <dbReference type="Proteomes" id="UP000245683"/>
    </source>
</evidence>
<keyword evidence="6" id="KW-0560">Oxidoreductase</keyword>
<evidence type="ECO:0000256" key="1">
    <source>
        <dbReference type="ARBA" id="ARBA00001974"/>
    </source>
</evidence>
<dbReference type="Pfam" id="PF13450">
    <property type="entry name" value="NAD_binding_8"/>
    <property type="match status" value="1"/>
</dbReference>
<dbReference type="Proteomes" id="UP000245683">
    <property type="component" value="Unassembled WGS sequence"/>
</dbReference>
<feature type="region of interest" description="Disordered" evidence="8">
    <location>
        <begin position="485"/>
        <end position="519"/>
    </location>
</feature>
<dbReference type="PANTHER" id="PTHR43872">
    <property type="entry name" value="MONOOXYGENASE, PUTATIVE (AFU_ORTHOLOGUE AFUA_8G02570)-RELATED"/>
    <property type="match status" value="1"/>
</dbReference>
<comment type="cofactor">
    <cofactor evidence="1">
        <name>FAD</name>
        <dbReference type="ChEBI" id="CHEBI:57692"/>
    </cofactor>
</comment>
<evidence type="ECO:0000256" key="4">
    <source>
        <dbReference type="ARBA" id="ARBA00022827"/>
    </source>
</evidence>
<evidence type="ECO:0000256" key="2">
    <source>
        <dbReference type="ARBA" id="ARBA00010139"/>
    </source>
</evidence>
<dbReference type="AlphaFoldDB" id="A0A317KC27"/>
<dbReference type="OrthoDB" id="5168853at2"/>
<proteinExistence type="inferred from homology"/>
<accession>A0A317KC27</accession>
<dbReference type="Gene3D" id="3.50.50.60">
    <property type="entry name" value="FAD/NAD(P)-binding domain"/>
    <property type="match status" value="2"/>
</dbReference>
<evidence type="ECO:0000256" key="5">
    <source>
        <dbReference type="ARBA" id="ARBA00022857"/>
    </source>
</evidence>
<dbReference type="InterPro" id="IPR051820">
    <property type="entry name" value="FAD-binding_MO"/>
</dbReference>
<gene>
    <name evidence="9" type="ORF">DLJ46_05770</name>
</gene>
<sequence length="519" mass="56618">MAPDHVDVLIVGAGLSGIGAAVHLRRNCPDKTYAVLEARGAIGGTWDLFRYPGIRSDSDMYTLGYSFKPWTNPKAIADGDSIRSYVRETASEYGVEEHIRFHHRVVRAEWDSTTARWTVHAHRDDTGEDVVLTCAFLHTCSGYYHYDEGYTPDFPGVDRYAGRLVHPQHWPEDLDYTGKRVVVIGSGATAVTLVPAMTDRAAHVTMLQRSPTYVISLPSRDGLAEALRRRLPAKAAYSVVRWKNVLLGVANFQLSRRTPGLVKKLLRRAAKGKLPVGYDIDRHFSPRYNPWDQRLCVIPDGDLFEAVSAGRASVVTDTIDTFTEHGIRLTSGEELPADIVVTATGLNLLALGGMTVAVDGEEVDLAGTVAYKGMMLSGVPNFAMTIGYTNASWTLKADLVATYVCRLLRHLDATGQQIVTPVAPASGELEPIIDLKSGYVLRSVDQLPKQGATAPWRLYQNYPRDVVLMRHGRLTDEGVRFSRAGVPEGAATDDPDRAAVPAGAPDATGENVPADTPVA</sequence>
<keyword evidence="7 9" id="KW-0503">Monooxygenase</keyword>
<evidence type="ECO:0000256" key="8">
    <source>
        <dbReference type="SAM" id="MobiDB-lite"/>
    </source>
</evidence>
<comment type="similarity">
    <text evidence="2">Belongs to the FAD-binding monooxygenase family.</text>
</comment>
<evidence type="ECO:0000256" key="3">
    <source>
        <dbReference type="ARBA" id="ARBA00022630"/>
    </source>
</evidence>
<protein>
    <submittedName>
        <fullName evidence="9">FAD-containing monooxygenase EthA</fullName>
    </submittedName>
</protein>
<dbReference type="InterPro" id="IPR036188">
    <property type="entry name" value="FAD/NAD-bd_sf"/>
</dbReference>
<evidence type="ECO:0000256" key="7">
    <source>
        <dbReference type="ARBA" id="ARBA00023033"/>
    </source>
</evidence>
<name>A0A317KC27_9ACTN</name>
<dbReference type="FunFam" id="3.50.50.60:FF:000228">
    <property type="entry name" value="FAD-containing monooxygenase EthA"/>
    <property type="match status" value="1"/>
</dbReference>
<dbReference type="PRINTS" id="PR00368">
    <property type="entry name" value="FADPNR"/>
</dbReference>
<dbReference type="GO" id="GO:0050661">
    <property type="term" value="F:NADP binding"/>
    <property type="evidence" value="ECO:0007669"/>
    <property type="project" value="InterPro"/>
</dbReference>
<dbReference type="EMBL" id="QGSV01000097">
    <property type="protein sequence ID" value="PWU51002.1"/>
    <property type="molecule type" value="Genomic_DNA"/>
</dbReference>
<keyword evidence="4" id="KW-0274">FAD</keyword>
<evidence type="ECO:0000313" key="9">
    <source>
        <dbReference type="EMBL" id="PWU51002.1"/>
    </source>
</evidence>
<comment type="caution">
    <text evidence="9">The sequence shown here is derived from an EMBL/GenBank/DDBJ whole genome shotgun (WGS) entry which is preliminary data.</text>
</comment>
<dbReference type="RefSeq" id="WP_109943630.1">
    <property type="nucleotide sequence ID" value="NZ_QGSV01000097.1"/>
</dbReference>
<keyword evidence="3" id="KW-0285">Flavoprotein</keyword>
<dbReference type="GO" id="GO:0050660">
    <property type="term" value="F:flavin adenine dinucleotide binding"/>
    <property type="evidence" value="ECO:0007669"/>
    <property type="project" value="InterPro"/>
</dbReference>
<evidence type="ECO:0000256" key="6">
    <source>
        <dbReference type="ARBA" id="ARBA00023002"/>
    </source>
</evidence>
<dbReference type="PRINTS" id="PR00469">
    <property type="entry name" value="PNDRDTASEII"/>
</dbReference>
<organism evidence="9 10">
    <name type="scientific">Micromonospora globispora</name>
    <dbReference type="NCBI Taxonomy" id="1450148"/>
    <lineage>
        <taxon>Bacteria</taxon>
        <taxon>Bacillati</taxon>
        <taxon>Actinomycetota</taxon>
        <taxon>Actinomycetes</taxon>
        <taxon>Micromonosporales</taxon>
        <taxon>Micromonosporaceae</taxon>
        <taxon>Micromonospora</taxon>
    </lineage>
</organism>
<reference evidence="10" key="1">
    <citation type="submission" date="2018-05" db="EMBL/GenBank/DDBJ databases">
        <title>Micromonospora globispora sp. nov. and Micromonospora rugosa sp. nov., isolated from marine sediment.</title>
        <authorList>
            <person name="Carro L."/>
            <person name="Aysel V."/>
            <person name="Cetin D."/>
            <person name="Igual J.M."/>
            <person name="Klenk H.-P."/>
            <person name="Trujillo M.E."/>
            <person name="Sahin N."/>
        </authorList>
    </citation>
    <scope>NUCLEOTIDE SEQUENCE [LARGE SCALE GENOMIC DNA]</scope>
    <source>
        <strain evidence="10">S2904</strain>
    </source>
</reference>
<dbReference type="Pfam" id="PF00743">
    <property type="entry name" value="FMO-like"/>
    <property type="match status" value="1"/>
</dbReference>
<dbReference type="GO" id="GO:0004499">
    <property type="term" value="F:N,N-dimethylaniline monooxygenase activity"/>
    <property type="evidence" value="ECO:0007669"/>
    <property type="project" value="InterPro"/>
</dbReference>